<proteinExistence type="predicted"/>
<dbReference type="Proteomes" id="UP000544331">
    <property type="component" value="Unassembled WGS sequence"/>
</dbReference>
<dbReference type="OrthoDB" id="5026011at2759"/>
<keyword evidence="2" id="KW-1185">Reference proteome</keyword>
<protein>
    <submittedName>
        <fullName evidence="1">Uncharacterized protein</fullName>
    </submittedName>
</protein>
<dbReference type="AlphaFoldDB" id="A0A8H5YZP9"/>
<organism evidence="1 2">
    <name type="scientific">Fusarium mundagurra</name>
    <dbReference type="NCBI Taxonomy" id="1567541"/>
    <lineage>
        <taxon>Eukaryota</taxon>
        <taxon>Fungi</taxon>
        <taxon>Dikarya</taxon>
        <taxon>Ascomycota</taxon>
        <taxon>Pezizomycotina</taxon>
        <taxon>Sordariomycetes</taxon>
        <taxon>Hypocreomycetidae</taxon>
        <taxon>Hypocreales</taxon>
        <taxon>Nectriaceae</taxon>
        <taxon>Fusarium</taxon>
        <taxon>Fusarium fujikuroi species complex</taxon>
    </lineage>
</organism>
<gene>
    <name evidence="1" type="ORF">FMUND_3216</name>
</gene>
<reference evidence="1 2" key="1">
    <citation type="submission" date="2020-05" db="EMBL/GenBank/DDBJ databases">
        <title>Identification and distribution of gene clusters putatively required for synthesis of sphingolipid metabolism inhibitors in phylogenetically diverse species of the filamentous fungus Fusarium.</title>
        <authorList>
            <person name="Kim H.-S."/>
            <person name="Busman M."/>
            <person name="Brown D.W."/>
            <person name="Divon H."/>
            <person name="Uhlig S."/>
            <person name="Proctor R.H."/>
        </authorList>
    </citation>
    <scope>NUCLEOTIDE SEQUENCE [LARGE SCALE GENOMIC DNA]</scope>
    <source>
        <strain evidence="1 2">NRRL 66235</strain>
    </source>
</reference>
<name>A0A8H5YZP9_9HYPO</name>
<sequence>MVTRRKPRKALTDATSFDYLTHDIESWKPTEFIPPAPTQKIRQKSAVLLERESSLVLDTISVSKLPQTTEVALEEQPFLETSHESQMERSTGLSETAAEMAEMAEMAAEMAAKMAGMAAKMADMAPKMAAENISCVQAAKTIKEVFSRIEVQPESDNENS</sequence>
<evidence type="ECO:0000313" key="1">
    <source>
        <dbReference type="EMBL" id="KAF5722075.1"/>
    </source>
</evidence>
<dbReference type="EMBL" id="JAAOAN010000098">
    <property type="protein sequence ID" value="KAF5722075.1"/>
    <property type="molecule type" value="Genomic_DNA"/>
</dbReference>
<evidence type="ECO:0000313" key="2">
    <source>
        <dbReference type="Proteomes" id="UP000544331"/>
    </source>
</evidence>
<comment type="caution">
    <text evidence="1">The sequence shown here is derived from an EMBL/GenBank/DDBJ whole genome shotgun (WGS) entry which is preliminary data.</text>
</comment>
<accession>A0A8H5YZP9</accession>